<accession>Q33004</accession>
<reference evidence="1" key="3">
    <citation type="journal article" date="1994" name="Proc. Natl. Acad. Sci. U.S.A.">
        <title>Loss of all ndh genes as determined by sequencing the entire chloroplast genome of the black pine Pinus thunbergii.</title>
        <authorList>
            <person name="Wakasugi T."/>
            <person name="Tsudzuki J."/>
            <person name="Ito S."/>
            <person name="Nakashima K."/>
            <person name="Tsudzuki T."/>
            <person name="Sugiura M."/>
        </authorList>
    </citation>
    <scope>NUCLEOTIDE SEQUENCE</scope>
</reference>
<reference evidence="1" key="2">
    <citation type="journal article" date="1994" name="Curr. Genet.">
        <title>A new gene encoding tRNA(Pro) (GGG) is present in the chloroplast genome of black pine: a compilation of 32 tRNA genes from black pine chloroplasts.</title>
        <authorList>
            <person name="Tsudzuki J."/>
            <person name="Ito S."/>
            <person name="Tsudzuki T."/>
            <person name="Wakasugi T."/>
            <person name="Sugiura M."/>
        </authorList>
    </citation>
    <scope>NUCLEOTIDE SEQUENCE</scope>
</reference>
<protein>
    <submittedName>
        <fullName evidence="1">ORF49c</fullName>
    </submittedName>
</protein>
<dbReference type="AlphaFoldDB" id="Q33004"/>
<dbReference type="EMBL" id="D17510">
    <property type="protein sequence ID" value="BAA04456.1"/>
    <property type="molecule type" value="Genomic_DNA"/>
</dbReference>
<geneLocation type="chloroplast" evidence="1"/>
<reference evidence="1" key="1">
    <citation type="journal article" date="1993" name="Mol. Gen. Genet.">
        <title>Chloroplast DNA of black pine retains a residual inverted repeat lacking rRNA genes: nucleotide sequences of trnQ, trnK, psbA, trnI and trnH and the absence of rps16.</title>
        <authorList>
            <person name="Tsudzuki J."/>
            <person name="Nakashima K."/>
            <person name="Tsudzuki T."/>
            <person name="Hiratsuka J."/>
            <person name="Shibata M."/>
            <person name="Wakasugi T."/>
            <person name="Sugiura M."/>
        </authorList>
    </citation>
    <scope>NUCLEOTIDE SEQUENCE</scope>
</reference>
<sequence length="49" mass="5679">MGIEKEEGIPNILHNIFDRKGQIGFISVWLEYENVFDLIGSSYSLRHNV</sequence>
<organism evidence="1">
    <name type="scientific">Pinus thunbergii</name>
    <name type="common">Japanese black pine</name>
    <name type="synonym">Pinus thunbergiana</name>
    <dbReference type="NCBI Taxonomy" id="3350"/>
    <lineage>
        <taxon>Eukaryota</taxon>
        <taxon>Viridiplantae</taxon>
        <taxon>Streptophyta</taxon>
        <taxon>Embryophyta</taxon>
        <taxon>Tracheophyta</taxon>
        <taxon>Spermatophyta</taxon>
        <taxon>Pinopsida</taxon>
        <taxon>Pinidae</taxon>
        <taxon>Conifers I</taxon>
        <taxon>Pinales</taxon>
        <taxon>Pinaceae</taxon>
        <taxon>Pinus</taxon>
        <taxon>Pinus subgen. Pinus</taxon>
    </lineage>
</organism>
<evidence type="ECO:0000313" key="1">
    <source>
        <dbReference type="EMBL" id="BAA04456.1"/>
    </source>
</evidence>
<name>Q33004_PINTH</name>
<proteinExistence type="predicted"/>
<keyword evidence="1" id="KW-0150">Chloroplast</keyword>
<dbReference type="PIR" id="T07580">
    <property type="entry name" value="T07580"/>
</dbReference>
<keyword evidence="1" id="KW-0934">Plastid</keyword>